<protein>
    <submittedName>
        <fullName evidence="1">Negative elongation factor complex member B</fullName>
    </submittedName>
</protein>
<dbReference type="GeneTree" id="ENSGT00390000012665"/>
<keyword evidence="2" id="KW-1185">Reference proteome</keyword>
<evidence type="ECO:0000313" key="2">
    <source>
        <dbReference type="Proteomes" id="UP000694388"/>
    </source>
</evidence>
<accession>A0A8C4QQZ5</accession>
<dbReference type="Ensembl" id="ENSEBUT00000019813.1">
    <property type="protein sequence ID" value="ENSEBUP00000019237.1"/>
    <property type="gene ID" value="ENSEBUG00000011969.1"/>
</dbReference>
<name>A0A8C4QQZ5_EPTBU</name>
<dbReference type="PANTHER" id="PTHR13503">
    <property type="entry name" value="NEGATIVE ELONGATION FACTOR COMPLEX MEMBER B"/>
    <property type="match status" value="1"/>
</dbReference>
<dbReference type="GO" id="GO:0034244">
    <property type="term" value="P:negative regulation of transcription elongation by RNA polymerase II"/>
    <property type="evidence" value="ECO:0007669"/>
    <property type="project" value="TreeGrafter"/>
</dbReference>
<reference evidence="1" key="2">
    <citation type="submission" date="2025-09" db="UniProtKB">
        <authorList>
            <consortium name="Ensembl"/>
        </authorList>
    </citation>
    <scope>IDENTIFICATION</scope>
</reference>
<dbReference type="AlphaFoldDB" id="A0A8C4QQZ5"/>
<dbReference type="GO" id="GO:0032021">
    <property type="term" value="C:NELF complex"/>
    <property type="evidence" value="ECO:0007669"/>
    <property type="project" value="TreeGrafter"/>
</dbReference>
<dbReference type="Proteomes" id="UP000694388">
    <property type="component" value="Unplaced"/>
</dbReference>
<reference evidence="1" key="1">
    <citation type="submission" date="2025-08" db="UniProtKB">
        <authorList>
            <consortium name="Ensembl"/>
        </authorList>
    </citation>
    <scope>IDENTIFICATION</scope>
</reference>
<dbReference type="Pfam" id="PF06209">
    <property type="entry name" value="COBRA1"/>
    <property type="match status" value="2"/>
</dbReference>
<organism evidence="1 2">
    <name type="scientific">Eptatretus burgeri</name>
    <name type="common">Inshore hagfish</name>
    <dbReference type="NCBI Taxonomy" id="7764"/>
    <lineage>
        <taxon>Eukaryota</taxon>
        <taxon>Metazoa</taxon>
        <taxon>Chordata</taxon>
        <taxon>Craniata</taxon>
        <taxon>Vertebrata</taxon>
        <taxon>Cyclostomata</taxon>
        <taxon>Myxini</taxon>
        <taxon>Myxiniformes</taxon>
        <taxon>Myxinidae</taxon>
        <taxon>Eptatretinae</taxon>
        <taxon>Eptatretus</taxon>
    </lineage>
</organism>
<dbReference type="PANTHER" id="PTHR13503:SF3">
    <property type="entry name" value="NEGATIVE ELONGATION FACTOR B"/>
    <property type="match status" value="1"/>
</dbReference>
<dbReference type="InterPro" id="IPR010405">
    <property type="entry name" value="COBRA1"/>
</dbReference>
<proteinExistence type="predicted"/>
<sequence>MAAVGLDELGIAGGEDLRETLTNCTDPLKAIEQFQLENGILLPTLQSALPFLDLHGIPRIDFHQSVFDELREKLLARTAIIAEGKARDNKLEELLEKSYPLVKMPAIQPVVMHVMKHLPKVPEKYLKHVTSDPALYGVCATEVKRQIWEENQTLLGDEVSPLLRDYIAEKDNLLLDGELSFTHHMLTASPRLRRQGQIVGNLTRMIGRSTLLYDMVLQFLRTLFLRTCNLHYCTMRAELLMSLHDLEINEICSIDPCHKARPRLSAGIPATDLATILCDPFAVSTLAVSTMKILQELASQESLPRDSTDLLLLLRMLSLGLAAWDMIDSQVFKEPKLDVELITRFLPSLMSLLTDDSTYVVDQRLPVEERVFQTYPTSLPDTLTRMMQKQRVACQLGLFYVLHLARQRNKNAIIRVLPVLGESYNDLAYGDLFLHLFTSHLTLLIEDFSSEDFYTPVFDGFLLPAISK</sequence>
<evidence type="ECO:0000313" key="1">
    <source>
        <dbReference type="Ensembl" id="ENSEBUP00000019237.1"/>
    </source>
</evidence>
<dbReference type="OMA" id="LLWYIHP"/>